<comment type="caution">
    <text evidence="2">The sequence shown here is derived from an EMBL/GenBank/DDBJ whole genome shotgun (WGS) entry which is preliminary data.</text>
</comment>
<feature type="coiled-coil region" evidence="1">
    <location>
        <begin position="274"/>
        <end position="301"/>
    </location>
</feature>
<dbReference type="InterPro" id="IPR015421">
    <property type="entry name" value="PyrdxlP-dep_Trfase_major"/>
</dbReference>
<name>X1E5V7_9ZZZZ</name>
<dbReference type="Gene3D" id="3.40.640.10">
    <property type="entry name" value="Type I PLP-dependent aspartate aminotransferase-like (Major domain)"/>
    <property type="match status" value="1"/>
</dbReference>
<keyword evidence="1" id="KW-0175">Coiled coil</keyword>
<dbReference type="CDD" id="cd00616">
    <property type="entry name" value="AHBA_syn"/>
    <property type="match status" value="1"/>
</dbReference>
<evidence type="ECO:0008006" key="3">
    <source>
        <dbReference type="Google" id="ProtNLM"/>
    </source>
</evidence>
<protein>
    <recommendedName>
        <fullName evidence="3">Glutamine--scyllo-inositol aminotransferase</fullName>
    </recommendedName>
</protein>
<dbReference type="AlphaFoldDB" id="X1E5V7"/>
<dbReference type="EMBL" id="BARU01000192">
    <property type="protein sequence ID" value="GAH28656.1"/>
    <property type="molecule type" value="Genomic_DNA"/>
</dbReference>
<dbReference type="PANTHER" id="PTHR30244">
    <property type="entry name" value="TRANSAMINASE"/>
    <property type="match status" value="1"/>
</dbReference>
<dbReference type="SUPFAM" id="SSF53383">
    <property type="entry name" value="PLP-dependent transferases"/>
    <property type="match status" value="1"/>
</dbReference>
<dbReference type="GO" id="GO:0000271">
    <property type="term" value="P:polysaccharide biosynthetic process"/>
    <property type="evidence" value="ECO:0007669"/>
    <property type="project" value="TreeGrafter"/>
</dbReference>
<evidence type="ECO:0000256" key="1">
    <source>
        <dbReference type="SAM" id="Coils"/>
    </source>
</evidence>
<evidence type="ECO:0000313" key="2">
    <source>
        <dbReference type="EMBL" id="GAH28656.1"/>
    </source>
</evidence>
<proteinExistence type="predicted"/>
<dbReference type="GO" id="GO:0030170">
    <property type="term" value="F:pyridoxal phosphate binding"/>
    <property type="evidence" value="ECO:0007669"/>
    <property type="project" value="TreeGrafter"/>
</dbReference>
<reference evidence="2" key="1">
    <citation type="journal article" date="2014" name="Front. Microbiol.">
        <title>High frequency of phylogenetically diverse reductive dehalogenase-homologous genes in deep subseafloor sedimentary metagenomes.</title>
        <authorList>
            <person name="Kawai M."/>
            <person name="Futagami T."/>
            <person name="Toyoda A."/>
            <person name="Takaki Y."/>
            <person name="Nishi S."/>
            <person name="Hori S."/>
            <person name="Arai W."/>
            <person name="Tsubouchi T."/>
            <person name="Morono Y."/>
            <person name="Uchiyama I."/>
            <person name="Ito T."/>
            <person name="Fujiyama A."/>
            <person name="Inagaki F."/>
            <person name="Takami H."/>
        </authorList>
    </citation>
    <scope>NUCLEOTIDE SEQUENCE</scope>
    <source>
        <strain evidence="2">Expedition CK06-06</strain>
    </source>
</reference>
<gene>
    <name evidence="2" type="ORF">S03H2_00799</name>
</gene>
<dbReference type="PANTHER" id="PTHR30244:SF34">
    <property type="entry name" value="DTDP-4-AMINO-4,6-DIDEOXYGALACTOSE TRANSAMINASE"/>
    <property type="match status" value="1"/>
</dbReference>
<sequence length="374" mass="41583">MNKRLAIDGGKPAKTTPNLPMFPGGIEIGEKEKKAVDEVIEHKYLFRYYGPGEFPSRVKLFEEEFAKKMGVKHVLAVNSCTSALISSLVAVGVGPGDEVIVPGYTFFASCAAIVAAKAIPVIAEIDESFTLDPDDLERKITRRTKAVMPVHMRGVPCQMDRIMKIAKKHNLKVVEDVAQACGGTFKGKHLGTFGDCNAFSLQYHKIITAGEGGTVATDDDLLYDRAQMYHDVAACWRPGGPEKRFTSARYRGELFPGVNFRMAELIGAVARVQLRRLDGLIKRMRKNKERIKDAISDIEEKKFRRLNDPEGDTAIALFFSLPTVELTKKFAKALKTEGISANSVYDKGIPDWHIYSYWGMIINKWTATPEGCPF</sequence>
<dbReference type="InterPro" id="IPR015424">
    <property type="entry name" value="PyrdxlP-dep_Trfase"/>
</dbReference>
<organism evidence="2">
    <name type="scientific">marine sediment metagenome</name>
    <dbReference type="NCBI Taxonomy" id="412755"/>
    <lineage>
        <taxon>unclassified sequences</taxon>
        <taxon>metagenomes</taxon>
        <taxon>ecological metagenomes</taxon>
    </lineage>
</organism>
<accession>X1E5V7</accession>
<dbReference type="GO" id="GO:0008483">
    <property type="term" value="F:transaminase activity"/>
    <property type="evidence" value="ECO:0007669"/>
    <property type="project" value="TreeGrafter"/>
</dbReference>
<dbReference type="InterPro" id="IPR000653">
    <property type="entry name" value="DegT/StrS_aminotransferase"/>
</dbReference>
<dbReference type="Pfam" id="PF01041">
    <property type="entry name" value="DegT_DnrJ_EryC1"/>
    <property type="match status" value="1"/>
</dbReference>
<dbReference type="InterPro" id="IPR015422">
    <property type="entry name" value="PyrdxlP-dep_Trfase_small"/>
</dbReference>
<dbReference type="Gene3D" id="3.90.1150.10">
    <property type="entry name" value="Aspartate Aminotransferase, domain 1"/>
    <property type="match status" value="1"/>
</dbReference>